<evidence type="ECO:0000259" key="12">
    <source>
        <dbReference type="PROSITE" id="PS50939"/>
    </source>
</evidence>
<dbReference type="EMBL" id="CAJEWN010000020">
    <property type="protein sequence ID" value="CAD2137495.1"/>
    <property type="molecule type" value="Genomic_DNA"/>
</dbReference>
<evidence type="ECO:0000256" key="7">
    <source>
        <dbReference type="ARBA" id="ARBA00022982"/>
    </source>
</evidence>
<feature type="transmembrane region" description="Helical" evidence="11">
    <location>
        <begin position="20"/>
        <end position="42"/>
    </location>
</feature>
<name>A0A6V7U035_MELEN</name>
<keyword evidence="5 11" id="KW-0812">Transmembrane</keyword>
<organism evidence="13 14">
    <name type="scientific">Meloidogyne enterolobii</name>
    <name type="common">Root-knot nematode worm</name>
    <name type="synonym">Meloidogyne mayaguensis</name>
    <dbReference type="NCBI Taxonomy" id="390850"/>
    <lineage>
        <taxon>Eukaryota</taxon>
        <taxon>Metazoa</taxon>
        <taxon>Ecdysozoa</taxon>
        <taxon>Nematoda</taxon>
        <taxon>Chromadorea</taxon>
        <taxon>Rhabditida</taxon>
        <taxon>Tylenchina</taxon>
        <taxon>Tylenchomorpha</taxon>
        <taxon>Tylenchoidea</taxon>
        <taxon>Meloidogynidae</taxon>
        <taxon>Meloidogyninae</taxon>
        <taxon>Meloidogyne</taxon>
    </lineage>
</organism>
<evidence type="ECO:0000256" key="9">
    <source>
        <dbReference type="ARBA" id="ARBA00023004"/>
    </source>
</evidence>
<dbReference type="Pfam" id="PF03188">
    <property type="entry name" value="Cytochrom_B561"/>
    <property type="match status" value="1"/>
</dbReference>
<feature type="transmembrane region" description="Helical" evidence="11">
    <location>
        <begin position="136"/>
        <end position="162"/>
    </location>
</feature>
<dbReference type="GO" id="GO:0016491">
    <property type="term" value="F:oxidoreductase activity"/>
    <property type="evidence" value="ECO:0007669"/>
    <property type="project" value="InterPro"/>
</dbReference>
<dbReference type="OrthoDB" id="907479at2759"/>
<dbReference type="InterPro" id="IPR006593">
    <property type="entry name" value="Cyt_b561/ferric_Rdtase_TM"/>
</dbReference>
<dbReference type="PANTHER" id="PTHR10106">
    <property type="entry name" value="CYTOCHROME B561-RELATED"/>
    <property type="match status" value="1"/>
</dbReference>
<reference evidence="13 14" key="1">
    <citation type="submission" date="2020-08" db="EMBL/GenBank/DDBJ databases">
        <authorList>
            <person name="Koutsovoulos G."/>
            <person name="Danchin GJ E."/>
        </authorList>
    </citation>
    <scope>NUCLEOTIDE SEQUENCE [LARGE SCALE GENOMIC DNA]</scope>
</reference>
<feature type="transmembrane region" description="Helical" evidence="11">
    <location>
        <begin position="183"/>
        <end position="203"/>
    </location>
</feature>
<evidence type="ECO:0000256" key="2">
    <source>
        <dbReference type="ARBA" id="ARBA00004141"/>
    </source>
</evidence>
<keyword evidence="7" id="KW-0249">Electron transport</keyword>
<comment type="caution">
    <text evidence="13">The sequence shown here is derived from an EMBL/GenBank/DDBJ whole genome shotgun (WGS) entry which is preliminary data.</text>
</comment>
<sequence length="262" mass="29785">MSLIFESPPLLDERQSTKLFNYLFILSQCFGILAVFGVAIWMGAFEDGGFSWSENPSKQFHYHPTFMVIAVIFLQGESILVYRVFRNERKRFVKLLHLSTHSVALLLVLIALKAVWDSHDLHKNSQGEDDPLPNLVSLHSWIGISSVIFYFLQFGAGFLSFFWPGLSQDFRRAILPFHQLGGLLILFACTVTALLGISEYAAWHHSCWTVGKELCGRQLLSNLLGFSLVGFSACIFLLIANPRWKRRPLPEEECLNSLVDEE</sequence>
<proteinExistence type="predicted"/>
<evidence type="ECO:0000256" key="10">
    <source>
        <dbReference type="ARBA" id="ARBA00023136"/>
    </source>
</evidence>
<dbReference type="Proteomes" id="UP000580250">
    <property type="component" value="Unassembled WGS sequence"/>
</dbReference>
<dbReference type="PROSITE" id="PS50939">
    <property type="entry name" value="CYTOCHROME_B561"/>
    <property type="match status" value="1"/>
</dbReference>
<evidence type="ECO:0000256" key="11">
    <source>
        <dbReference type="SAM" id="Phobius"/>
    </source>
</evidence>
<evidence type="ECO:0000313" key="14">
    <source>
        <dbReference type="Proteomes" id="UP000580250"/>
    </source>
</evidence>
<keyword evidence="4" id="KW-0349">Heme</keyword>
<evidence type="ECO:0000256" key="5">
    <source>
        <dbReference type="ARBA" id="ARBA00022692"/>
    </source>
</evidence>
<gene>
    <name evidence="13" type="ORF">MENT_LOCUS5452</name>
</gene>
<feature type="transmembrane region" description="Helical" evidence="11">
    <location>
        <begin position="223"/>
        <end position="240"/>
    </location>
</feature>
<dbReference type="AlphaFoldDB" id="A0A6V7U035"/>
<keyword evidence="9" id="KW-0408">Iron</keyword>
<keyword evidence="3" id="KW-0813">Transport</keyword>
<evidence type="ECO:0000313" key="13">
    <source>
        <dbReference type="EMBL" id="CAD2137495.1"/>
    </source>
</evidence>
<evidence type="ECO:0000256" key="6">
    <source>
        <dbReference type="ARBA" id="ARBA00022723"/>
    </source>
</evidence>
<dbReference type="FunFam" id="1.20.120.1770:FF:000001">
    <property type="entry name" value="Cytochrome b reductase 1"/>
    <property type="match status" value="1"/>
</dbReference>
<keyword evidence="10 11" id="KW-0472">Membrane</keyword>
<feature type="transmembrane region" description="Helical" evidence="11">
    <location>
        <begin position="62"/>
        <end position="83"/>
    </location>
</feature>
<dbReference type="GO" id="GO:0046872">
    <property type="term" value="F:metal ion binding"/>
    <property type="evidence" value="ECO:0007669"/>
    <property type="project" value="UniProtKB-KW"/>
</dbReference>
<evidence type="ECO:0000256" key="1">
    <source>
        <dbReference type="ARBA" id="ARBA00001970"/>
    </source>
</evidence>
<evidence type="ECO:0000256" key="4">
    <source>
        <dbReference type="ARBA" id="ARBA00022617"/>
    </source>
</evidence>
<comment type="cofactor">
    <cofactor evidence="1">
        <name>heme b</name>
        <dbReference type="ChEBI" id="CHEBI:60344"/>
    </cofactor>
</comment>
<protein>
    <recommendedName>
        <fullName evidence="12">Cytochrome b561 domain-containing protein</fullName>
    </recommendedName>
</protein>
<dbReference type="PANTHER" id="PTHR10106:SF0">
    <property type="entry name" value="LD36721P"/>
    <property type="match status" value="1"/>
</dbReference>
<dbReference type="SMART" id="SM00665">
    <property type="entry name" value="B561"/>
    <property type="match status" value="1"/>
</dbReference>
<dbReference type="Gene3D" id="1.20.120.1770">
    <property type="match status" value="1"/>
</dbReference>
<dbReference type="GO" id="GO:0016020">
    <property type="term" value="C:membrane"/>
    <property type="evidence" value="ECO:0007669"/>
    <property type="project" value="UniProtKB-SubCell"/>
</dbReference>
<keyword evidence="6" id="KW-0479">Metal-binding</keyword>
<evidence type="ECO:0000256" key="8">
    <source>
        <dbReference type="ARBA" id="ARBA00022989"/>
    </source>
</evidence>
<feature type="transmembrane region" description="Helical" evidence="11">
    <location>
        <begin position="95"/>
        <end position="116"/>
    </location>
</feature>
<evidence type="ECO:0000256" key="3">
    <source>
        <dbReference type="ARBA" id="ARBA00022448"/>
    </source>
</evidence>
<keyword evidence="8 11" id="KW-1133">Transmembrane helix</keyword>
<feature type="domain" description="Cytochrome b561" evidence="12">
    <location>
        <begin position="26"/>
        <end position="240"/>
    </location>
</feature>
<accession>A0A6V7U035</accession>
<comment type="subcellular location">
    <subcellularLocation>
        <location evidence="2">Membrane</location>
        <topology evidence="2">Multi-pass membrane protein</topology>
    </subcellularLocation>
</comment>
<dbReference type="InterPro" id="IPR043205">
    <property type="entry name" value="CYB561/CYBRD1-like"/>
</dbReference>